<proteinExistence type="inferred from homology"/>
<comment type="catalytic activity">
    <reaction evidence="6">
        <text>(6S)-5,6,7,8-tetrahydrofolate + NADP(+) = 7,8-dihydrofolate + NADPH + H(+)</text>
        <dbReference type="Rhea" id="RHEA:15009"/>
        <dbReference type="ChEBI" id="CHEBI:15378"/>
        <dbReference type="ChEBI" id="CHEBI:57451"/>
        <dbReference type="ChEBI" id="CHEBI:57453"/>
        <dbReference type="ChEBI" id="CHEBI:57783"/>
        <dbReference type="ChEBI" id="CHEBI:58349"/>
        <dbReference type="EC" id="1.5.1.3"/>
    </reaction>
</comment>
<evidence type="ECO:0000256" key="3">
    <source>
        <dbReference type="ARBA" id="ARBA00022563"/>
    </source>
</evidence>
<dbReference type="Proteomes" id="UP001303046">
    <property type="component" value="Unassembled WGS sequence"/>
</dbReference>
<evidence type="ECO:0000256" key="1">
    <source>
        <dbReference type="ARBA" id="ARBA00004903"/>
    </source>
</evidence>
<keyword evidence="3" id="KW-0554">One-carbon metabolism</keyword>
<comment type="caution">
    <text evidence="9">The sequence shown here is derived from an EMBL/GenBank/DDBJ whole genome shotgun (WGS) entry which is preliminary data.</text>
</comment>
<sequence>MTKQTKATPRMGVIVAVDSKFGIGKNGTLPWTLRKDMKFFAECTSTTVDPTKTNAVIMGRKCWESIPEKFRPLKNRLNIVISRTLPNRREKDLIVTDDFDGILKELMSGELSERVEKVWNIGGAEIYKLGLESGLVSELVITKIQKNFGADVFLSGIDWENFEEDESARSEPMTENGTEFTFHRYRCVK</sequence>
<dbReference type="EMBL" id="JAVFWL010000001">
    <property type="protein sequence ID" value="KAK6728808.1"/>
    <property type="molecule type" value="Genomic_DNA"/>
</dbReference>
<dbReference type="InterPro" id="IPR012259">
    <property type="entry name" value="DHFR"/>
</dbReference>
<dbReference type="PANTHER" id="PTHR48069">
    <property type="entry name" value="DIHYDROFOLATE REDUCTASE"/>
    <property type="match status" value="1"/>
</dbReference>
<evidence type="ECO:0000259" key="8">
    <source>
        <dbReference type="PROSITE" id="PS51330"/>
    </source>
</evidence>
<evidence type="ECO:0000256" key="6">
    <source>
        <dbReference type="ARBA" id="ARBA00048873"/>
    </source>
</evidence>
<dbReference type="InterPro" id="IPR017925">
    <property type="entry name" value="DHFR_CS"/>
</dbReference>
<accession>A0ABR1BUP8</accession>
<feature type="domain" description="DHFR" evidence="8">
    <location>
        <begin position="10"/>
        <end position="187"/>
    </location>
</feature>
<protein>
    <recommendedName>
        <fullName evidence="2">dihydrofolate reductase</fullName>
        <ecNumber evidence="2">1.5.1.3</ecNumber>
    </recommendedName>
</protein>
<gene>
    <name evidence="9" type="primary">Necator_chrI.g2203</name>
    <name evidence="9" type="ORF">RB195_006076</name>
</gene>
<evidence type="ECO:0000313" key="9">
    <source>
        <dbReference type="EMBL" id="KAK6728808.1"/>
    </source>
</evidence>
<keyword evidence="5" id="KW-0560">Oxidoreductase</keyword>
<dbReference type="CDD" id="cd00209">
    <property type="entry name" value="DHFR"/>
    <property type="match status" value="1"/>
</dbReference>
<dbReference type="InterPro" id="IPR001796">
    <property type="entry name" value="DHFR_dom"/>
</dbReference>
<dbReference type="Pfam" id="PF00186">
    <property type="entry name" value="DHFR_1"/>
    <property type="match status" value="1"/>
</dbReference>
<dbReference type="Gene3D" id="3.40.430.10">
    <property type="entry name" value="Dihydrofolate Reductase, subunit A"/>
    <property type="match status" value="1"/>
</dbReference>
<name>A0ABR1BUP8_NECAM</name>
<dbReference type="PANTHER" id="PTHR48069:SF3">
    <property type="entry name" value="DIHYDROFOLATE REDUCTASE"/>
    <property type="match status" value="1"/>
</dbReference>
<dbReference type="SUPFAM" id="SSF53597">
    <property type="entry name" value="Dihydrofolate reductase-like"/>
    <property type="match status" value="1"/>
</dbReference>
<evidence type="ECO:0000256" key="5">
    <source>
        <dbReference type="ARBA" id="ARBA00023002"/>
    </source>
</evidence>
<evidence type="ECO:0000256" key="2">
    <source>
        <dbReference type="ARBA" id="ARBA00012856"/>
    </source>
</evidence>
<dbReference type="PRINTS" id="PR00070">
    <property type="entry name" value="DHFR"/>
</dbReference>
<evidence type="ECO:0000256" key="7">
    <source>
        <dbReference type="RuleBase" id="RU004474"/>
    </source>
</evidence>
<organism evidence="9 10">
    <name type="scientific">Necator americanus</name>
    <name type="common">Human hookworm</name>
    <dbReference type="NCBI Taxonomy" id="51031"/>
    <lineage>
        <taxon>Eukaryota</taxon>
        <taxon>Metazoa</taxon>
        <taxon>Ecdysozoa</taxon>
        <taxon>Nematoda</taxon>
        <taxon>Chromadorea</taxon>
        <taxon>Rhabditida</taxon>
        <taxon>Rhabditina</taxon>
        <taxon>Rhabditomorpha</taxon>
        <taxon>Strongyloidea</taxon>
        <taxon>Ancylostomatidae</taxon>
        <taxon>Bunostominae</taxon>
        <taxon>Necator</taxon>
    </lineage>
</organism>
<dbReference type="InterPro" id="IPR024072">
    <property type="entry name" value="DHFR-like_dom_sf"/>
</dbReference>
<evidence type="ECO:0000256" key="4">
    <source>
        <dbReference type="ARBA" id="ARBA00022857"/>
    </source>
</evidence>
<dbReference type="PROSITE" id="PS00075">
    <property type="entry name" value="DHFR_1"/>
    <property type="match status" value="1"/>
</dbReference>
<evidence type="ECO:0000313" key="10">
    <source>
        <dbReference type="Proteomes" id="UP001303046"/>
    </source>
</evidence>
<dbReference type="PROSITE" id="PS51330">
    <property type="entry name" value="DHFR_2"/>
    <property type="match status" value="1"/>
</dbReference>
<dbReference type="EC" id="1.5.1.3" evidence="2"/>
<comment type="pathway">
    <text evidence="1">Cofactor biosynthesis; tetrahydrofolate biosynthesis; 5,6,7,8-tetrahydrofolate from 7,8-dihydrofolate: step 1/1.</text>
</comment>
<comment type="similarity">
    <text evidence="7">Belongs to the dihydrofolate reductase family.</text>
</comment>
<keyword evidence="10" id="KW-1185">Reference proteome</keyword>
<reference evidence="9 10" key="1">
    <citation type="submission" date="2023-08" db="EMBL/GenBank/DDBJ databases">
        <title>A Necator americanus chromosomal reference genome.</title>
        <authorList>
            <person name="Ilik V."/>
            <person name="Petrzelkova K.J."/>
            <person name="Pardy F."/>
            <person name="Fuh T."/>
            <person name="Niatou-Singa F.S."/>
            <person name="Gouil Q."/>
            <person name="Baker L."/>
            <person name="Ritchie M.E."/>
            <person name="Jex A.R."/>
            <person name="Gazzola D."/>
            <person name="Li H."/>
            <person name="Toshio Fujiwara R."/>
            <person name="Zhan B."/>
            <person name="Aroian R.V."/>
            <person name="Pafco B."/>
            <person name="Schwarz E.M."/>
        </authorList>
    </citation>
    <scope>NUCLEOTIDE SEQUENCE [LARGE SCALE GENOMIC DNA]</scope>
    <source>
        <strain evidence="9 10">Aroian</strain>
        <tissue evidence="9">Whole animal</tissue>
    </source>
</reference>
<keyword evidence="4" id="KW-0521">NADP</keyword>